<dbReference type="GO" id="GO:0003684">
    <property type="term" value="F:damaged DNA binding"/>
    <property type="evidence" value="ECO:0007669"/>
    <property type="project" value="InterPro"/>
</dbReference>
<dbReference type="Proteomes" id="UP000199214">
    <property type="component" value="Unassembled WGS sequence"/>
</dbReference>
<evidence type="ECO:0000256" key="3">
    <source>
        <dbReference type="ARBA" id="ARBA00022763"/>
    </source>
</evidence>
<evidence type="ECO:0000256" key="5">
    <source>
        <dbReference type="ARBA" id="ARBA00049244"/>
    </source>
</evidence>
<evidence type="ECO:0000259" key="9">
    <source>
        <dbReference type="Pfam" id="PF20114"/>
    </source>
</evidence>
<dbReference type="PANTHER" id="PTHR35369:SF2">
    <property type="entry name" value="BLR3025 PROTEIN"/>
    <property type="match status" value="1"/>
</dbReference>
<dbReference type="STRING" id="1855283.SAMN05216382_1318"/>
<reference evidence="11" key="1">
    <citation type="submission" date="2016-10" db="EMBL/GenBank/DDBJ databases">
        <authorList>
            <person name="Varghese N."/>
            <person name="Submissions S."/>
        </authorList>
    </citation>
    <scope>NUCLEOTIDE SEQUENCE [LARGE SCALE GENOMIC DNA]</scope>
    <source>
        <strain evidence="11">JS21-1</strain>
    </source>
</reference>
<name>A0A1H7LUG2_9SPHN</name>
<feature type="region of interest" description="Disordered" evidence="6">
    <location>
        <begin position="1"/>
        <end position="81"/>
    </location>
</feature>
<organism evidence="10 11">
    <name type="scientific">Sphingomonas palmae</name>
    <dbReference type="NCBI Taxonomy" id="1855283"/>
    <lineage>
        <taxon>Bacteria</taxon>
        <taxon>Pseudomonadati</taxon>
        <taxon>Pseudomonadota</taxon>
        <taxon>Alphaproteobacteria</taxon>
        <taxon>Sphingomonadales</taxon>
        <taxon>Sphingomonadaceae</taxon>
        <taxon>Sphingomonas</taxon>
    </lineage>
</organism>
<feature type="region of interest" description="Disordered" evidence="6">
    <location>
        <begin position="170"/>
        <end position="196"/>
    </location>
</feature>
<evidence type="ECO:0000259" key="8">
    <source>
        <dbReference type="Pfam" id="PF11799"/>
    </source>
</evidence>
<dbReference type="EC" id="2.7.7.7" evidence="2"/>
<evidence type="ECO:0000259" key="7">
    <source>
        <dbReference type="Pfam" id="PF00817"/>
    </source>
</evidence>
<dbReference type="InterPro" id="IPR017961">
    <property type="entry name" value="DNA_pol_Y-fam_little_finger"/>
</dbReference>
<dbReference type="SUPFAM" id="SSF56672">
    <property type="entry name" value="DNA/RNA polymerases"/>
    <property type="match status" value="1"/>
</dbReference>
<evidence type="ECO:0000256" key="1">
    <source>
        <dbReference type="ARBA" id="ARBA00011245"/>
    </source>
</evidence>
<accession>A0A1H7LUG2</accession>
<proteinExistence type="predicted"/>
<comment type="catalytic activity">
    <reaction evidence="5">
        <text>DNA(n) + a 2'-deoxyribonucleoside 5'-triphosphate = DNA(n+1) + diphosphate</text>
        <dbReference type="Rhea" id="RHEA:22508"/>
        <dbReference type="Rhea" id="RHEA-COMP:17339"/>
        <dbReference type="Rhea" id="RHEA-COMP:17340"/>
        <dbReference type="ChEBI" id="CHEBI:33019"/>
        <dbReference type="ChEBI" id="CHEBI:61560"/>
        <dbReference type="ChEBI" id="CHEBI:173112"/>
        <dbReference type="EC" id="2.7.7.7"/>
    </reaction>
</comment>
<keyword evidence="10" id="KW-0808">Transferase</keyword>
<protein>
    <recommendedName>
        <fullName evidence="2">DNA-directed DNA polymerase</fullName>
        <ecNumber evidence="2">2.7.7.7</ecNumber>
    </recommendedName>
</protein>
<dbReference type="InterPro" id="IPR045443">
    <property type="entry name" value="DUF6504"/>
</dbReference>
<feature type="domain" description="DNA polymerase Y-family little finger" evidence="8">
    <location>
        <begin position="591"/>
        <end position="676"/>
    </location>
</feature>
<keyword evidence="11" id="KW-1185">Reference proteome</keyword>
<dbReference type="InterPro" id="IPR043502">
    <property type="entry name" value="DNA/RNA_pol_sf"/>
</dbReference>
<dbReference type="Pfam" id="PF20114">
    <property type="entry name" value="DUF6504"/>
    <property type="match status" value="1"/>
</dbReference>
<dbReference type="InterPro" id="IPR050356">
    <property type="entry name" value="SulA_CellDiv_inhibitor"/>
</dbReference>
<sequence length="872" mass="93072">MRPFDRPLAGKDERAGGGSACWAGETRADVEQRIARMQSHQRPPMREMGRRSEAAEHAFKRLPGDDGGKSSGWPEPGFAGVPGARGGMVAIRFGGEGVRPTSIQRRRDPVVRTEPLPSTSASPDAGAVTAVARDGGRVSHAAGSIAAPTGPAPMCRSVDLHDRTATRETPLPRVTGDRTPRVDPGGPLPALHGRSDAGVRSAATIVGRADYPDISASTRHAASRRDPLAIASPGITTDPSLPALRLVGVAGAIESAASIGATTSDAEPARVRRSERPAIVPHALRPAVSTIRYPGDGPHPDKPSGGKGIGERRVTNGRVGSNDAGASVLPVAPFFDTGRSTAGTVARVCPPDTPTHPHAMPPHLSVHAPLVTVHKVGSRVEVAAACPAARMLGIECGMALTQVRAATPDVAVRDADAVGDRAALDRLATALARRWSPGVSVSDAPPDTISGEAGLFIDLTGVAHLHGGEVPMARRIVRLLARLGYDARVGIADTPAAAWALARFDAAPVTALPPAHGLSPFAGYPVTALRLDPAAAELMRRLGIDRVGQLAQMPRAPLVRRFGRAVATRLDQLIGAVAEPVVPVVPRDPAMVEQRLAEPILTAEPIAYWIAQLSGQLAQALAEQGRGARALVLALTRVDGEVQAIRVGFARATRDPQHMVRLLARRIELIDPGFGIEVVALHVTRDEALGPEALAGDLEEQVPDLAALVDAIVNRIGAAHLWRTRAVESDVPERSVAPAAPLDHAVEAGARLLRDDVRHLDTRGAAHPWHPRWPRPTRLLRRPEPIDHVMAELPDSYPRRFRWRGQMHQVVRGDGPERIAGEWWRRTAERQAVRDYFQVEDEAGQRFWLFRRGDGQRPETGDMTWHLHGTFG</sequence>
<feature type="compositionally biased region" description="Basic and acidic residues" evidence="6">
    <location>
        <begin position="44"/>
        <end position="68"/>
    </location>
</feature>
<evidence type="ECO:0000256" key="6">
    <source>
        <dbReference type="SAM" id="MobiDB-lite"/>
    </source>
</evidence>
<dbReference type="GO" id="GO:0006281">
    <property type="term" value="P:DNA repair"/>
    <property type="evidence" value="ECO:0007669"/>
    <property type="project" value="InterPro"/>
</dbReference>
<keyword evidence="3" id="KW-0227">DNA damage</keyword>
<feature type="compositionally biased region" description="Basic and acidic residues" evidence="6">
    <location>
        <begin position="298"/>
        <end position="314"/>
    </location>
</feature>
<comment type="subunit">
    <text evidence="1">Monomer.</text>
</comment>
<dbReference type="EMBL" id="FNZZ01000002">
    <property type="protein sequence ID" value="SEL02596.1"/>
    <property type="molecule type" value="Genomic_DNA"/>
</dbReference>
<dbReference type="GO" id="GO:0016740">
    <property type="term" value="F:transferase activity"/>
    <property type="evidence" value="ECO:0007669"/>
    <property type="project" value="UniProtKB-KW"/>
</dbReference>
<dbReference type="PANTHER" id="PTHR35369">
    <property type="entry name" value="BLR3025 PROTEIN-RELATED"/>
    <property type="match status" value="1"/>
</dbReference>
<dbReference type="Pfam" id="PF00817">
    <property type="entry name" value="IMS"/>
    <property type="match status" value="1"/>
</dbReference>
<evidence type="ECO:0000256" key="4">
    <source>
        <dbReference type="ARBA" id="ARBA00025589"/>
    </source>
</evidence>
<feature type="domain" description="UmuC" evidence="7">
    <location>
        <begin position="363"/>
        <end position="501"/>
    </location>
</feature>
<comment type="function">
    <text evidence="4">Poorly processive, error-prone DNA polymerase involved in untargeted mutagenesis. Copies undamaged DNA at stalled replication forks, which arise in vivo from mismatched or misaligned primer ends. These misaligned primers can be extended by PolIV. Exhibits no 3'-5' exonuclease (proofreading) activity. May be involved in translesional synthesis, in conjunction with the beta clamp from PolIII.</text>
</comment>
<evidence type="ECO:0000313" key="11">
    <source>
        <dbReference type="Proteomes" id="UP000199214"/>
    </source>
</evidence>
<dbReference type="Pfam" id="PF11799">
    <property type="entry name" value="IMS_C"/>
    <property type="match status" value="1"/>
</dbReference>
<dbReference type="AlphaFoldDB" id="A0A1H7LUG2"/>
<feature type="domain" description="DUF6504" evidence="9">
    <location>
        <begin position="788"/>
        <end position="868"/>
    </location>
</feature>
<feature type="region of interest" description="Disordered" evidence="6">
    <location>
        <begin position="289"/>
        <end position="323"/>
    </location>
</feature>
<gene>
    <name evidence="10" type="ORF">SAMN05216382_1318</name>
</gene>
<feature type="compositionally biased region" description="Basic and acidic residues" evidence="6">
    <location>
        <begin position="1"/>
        <end position="15"/>
    </location>
</feature>
<dbReference type="InterPro" id="IPR001126">
    <property type="entry name" value="UmuC"/>
</dbReference>
<dbReference type="CDD" id="cd03468">
    <property type="entry name" value="PolY_like"/>
    <property type="match status" value="1"/>
</dbReference>
<evidence type="ECO:0000313" key="10">
    <source>
        <dbReference type="EMBL" id="SEL02596.1"/>
    </source>
</evidence>
<feature type="region of interest" description="Disordered" evidence="6">
    <location>
        <begin position="95"/>
        <end position="127"/>
    </location>
</feature>
<evidence type="ECO:0000256" key="2">
    <source>
        <dbReference type="ARBA" id="ARBA00012417"/>
    </source>
</evidence>